<dbReference type="CDD" id="cd06550">
    <property type="entry name" value="TM_ABC_iron-siderophores_like"/>
    <property type="match status" value="1"/>
</dbReference>
<keyword evidence="4" id="KW-1003">Cell membrane</keyword>
<dbReference type="PANTHER" id="PTHR30472">
    <property type="entry name" value="FERRIC ENTEROBACTIN TRANSPORT SYSTEM PERMEASE PROTEIN"/>
    <property type="match status" value="1"/>
</dbReference>
<dbReference type="Gene3D" id="1.10.3470.10">
    <property type="entry name" value="ABC transporter involved in vitamin B12 uptake, BtuC"/>
    <property type="match status" value="1"/>
</dbReference>
<evidence type="ECO:0000256" key="6">
    <source>
        <dbReference type="ARBA" id="ARBA00022989"/>
    </source>
</evidence>
<keyword evidence="3" id="KW-0813">Transport</keyword>
<dbReference type="Proteomes" id="UP001239085">
    <property type="component" value="Unassembled WGS sequence"/>
</dbReference>
<accession>A0ABU0PBB5</accession>
<organism evidence="9 10">
    <name type="scientific">Microbacterium murale</name>
    <dbReference type="NCBI Taxonomy" id="1081040"/>
    <lineage>
        <taxon>Bacteria</taxon>
        <taxon>Bacillati</taxon>
        <taxon>Actinomycetota</taxon>
        <taxon>Actinomycetes</taxon>
        <taxon>Micrococcales</taxon>
        <taxon>Microbacteriaceae</taxon>
        <taxon>Microbacterium</taxon>
    </lineage>
</organism>
<feature type="transmembrane region" description="Helical" evidence="8">
    <location>
        <begin position="18"/>
        <end position="43"/>
    </location>
</feature>
<comment type="caution">
    <text evidence="9">The sequence shown here is derived from an EMBL/GenBank/DDBJ whole genome shotgun (WGS) entry which is preliminary data.</text>
</comment>
<proteinExistence type="inferred from homology"/>
<keyword evidence="6 8" id="KW-1133">Transmembrane helix</keyword>
<dbReference type="InterPro" id="IPR037294">
    <property type="entry name" value="ABC_BtuC-like"/>
</dbReference>
<comment type="similarity">
    <text evidence="2">Belongs to the binding-protein-dependent transport system permease family. FecCD subfamily.</text>
</comment>
<evidence type="ECO:0000256" key="2">
    <source>
        <dbReference type="ARBA" id="ARBA00007935"/>
    </source>
</evidence>
<keyword evidence="5 8" id="KW-0812">Transmembrane</keyword>
<dbReference type="EMBL" id="JAUSXK010000001">
    <property type="protein sequence ID" value="MDQ0643884.1"/>
    <property type="molecule type" value="Genomic_DNA"/>
</dbReference>
<feature type="transmembrane region" description="Helical" evidence="8">
    <location>
        <begin position="101"/>
        <end position="122"/>
    </location>
</feature>
<feature type="transmembrane region" description="Helical" evidence="8">
    <location>
        <begin position="247"/>
        <end position="277"/>
    </location>
</feature>
<dbReference type="SUPFAM" id="SSF81345">
    <property type="entry name" value="ABC transporter involved in vitamin B12 uptake, BtuC"/>
    <property type="match status" value="1"/>
</dbReference>
<evidence type="ECO:0000256" key="1">
    <source>
        <dbReference type="ARBA" id="ARBA00004651"/>
    </source>
</evidence>
<keyword evidence="7 8" id="KW-0472">Membrane</keyword>
<dbReference type="PANTHER" id="PTHR30472:SF1">
    <property type="entry name" value="FE(3+) DICITRATE TRANSPORT SYSTEM PERMEASE PROTEIN FECC-RELATED"/>
    <property type="match status" value="1"/>
</dbReference>
<feature type="transmembrane region" description="Helical" evidence="8">
    <location>
        <begin position="72"/>
        <end position="89"/>
    </location>
</feature>
<evidence type="ECO:0000256" key="5">
    <source>
        <dbReference type="ARBA" id="ARBA00022692"/>
    </source>
</evidence>
<dbReference type="InterPro" id="IPR000522">
    <property type="entry name" value="ABC_transptr_permease_BtuC"/>
</dbReference>
<feature type="transmembrane region" description="Helical" evidence="8">
    <location>
        <begin position="316"/>
        <end position="334"/>
    </location>
</feature>
<feature type="transmembrane region" description="Helical" evidence="8">
    <location>
        <begin position="289"/>
        <end position="310"/>
    </location>
</feature>
<feature type="transmembrane region" description="Helical" evidence="8">
    <location>
        <begin position="128"/>
        <end position="149"/>
    </location>
</feature>
<comment type="subcellular location">
    <subcellularLocation>
        <location evidence="1">Cell membrane</location>
        <topology evidence="1">Multi-pass membrane protein</topology>
    </subcellularLocation>
</comment>
<sequence>MTSATSTCATRRGTTSAIVFFVVGIIVLTGLCVASLVIGSASIPLGELWQVVTDPTDPIAEATLLGLRVPRTILGVLVGAALGVSGALMQALTRNPLADPGILGVNAGAGFAVVLGVAFLGITRIDQYLPLAFLGALLAAVLVYVLAALGERPPSPLRMTLVGVATSAVLIGFSQTLALIDVETFDRMRFWGAGTLADRPGGTIETVAPWIIAGLALAVVSSRALNAVALGDDVARSFGARVGAVRITVALSITLLCGAATAAVGPIGFIGLMVPHLIRPFTGPDQRRIIAFSAIVAPVLLLGSDILGRVMVDSELQVGIVTALVGAPILALLARNTRAVNL</sequence>
<evidence type="ECO:0000313" key="10">
    <source>
        <dbReference type="Proteomes" id="UP001239085"/>
    </source>
</evidence>
<reference evidence="9 10" key="1">
    <citation type="submission" date="2023-07" db="EMBL/GenBank/DDBJ databases">
        <title>Comparative genomics of wheat-associated soil bacteria to identify genetic determinants of phenazine resistance.</title>
        <authorList>
            <person name="Mouncey N."/>
        </authorList>
    </citation>
    <scope>NUCLEOTIDE SEQUENCE [LARGE SCALE GENOMIC DNA]</scope>
    <source>
        <strain evidence="9 10">W2I7</strain>
    </source>
</reference>
<dbReference type="Pfam" id="PF01032">
    <property type="entry name" value="FecCD"/>
    <property type="match status" value="1"/>
</dbReference>
<name>A0ABU0PBB5_9MICO</name>
<evidence type="ECO:0000256" key="4">
    <source>
        <dbReference type="ARBA" id="ARBA00022475"/>
    </source>
</evidence>
<evidence type="ECO:0000256" key="7">
    <source>
        <dbReference type="ARBA" id="ARBA00023136"/>
    </source>
</evidence>
<dbReference type="RefSeq" id="WP_307361047.1">
    <property type="nucleotide sequence ID" value="NZ_JAUSXK010000001.1"/>
</dbReference>
<gene>
    <name evidence="9" type="ORF">QFZ46_002044</name>
</gene>
<protein>
    <submittedName>
        <fullName evidence="9">Iron complex transport system permease protein</fullName>
    </submittedName>
</protein>
<feature type="transmembrane region" description="Helical" evidence="8">
    <location>
        <begin position="161"/>
        <end position="180"/>
    </location>
</feature>
<evidence type="ECO:0000256" key="3">
    <source>
        <dbReference type="ARBA" id="ARBA00022448"/>
    </source>
</evidence>
<keyword evidence="10" id="KW-1185">Reference proteome</keyword>
<evidence type="ECO:0000256" key="8">
    <source>
        <dbReference type="SAM" id="Phobius"/>
    </source>
</evidence>
<evidence type="ECO:0000313" key="9">
    <source>
        <dbReference type="EMBL" id="MDQ0643884.1"/>
    </source>
</evidence>